<dbReference type="EMBL" id="MT142306">
    <property type="protein sequence ID" value="QJA77860.1"/>
    <property type="molecule type" value="Genomic_DNA"/>
</dbReference>
<reference evidence="1" key="1">
    <citation type="submission" date="2020-03" db="EMBL/GenBank/DDBJ databases">
        <title>The deep terrestrial virosphere.</title>
        <authorList>
            <person name="Holmfeldt K."/>
            <person name="Nilsson E."/>
            <person name="Simone D."/>
            <person name="Lopez-Fernandez M."/>
            <person name="Wu X."/>
            <person name="de Brujin I."/>
            <person name="Lundin D."/>
            <person name="Andersson A."/>
            <person name="Bertilsson S."/>
            <person name="Dopson M."/>
        </authorList>
    </citation>
    <scope>NUCLEOTIDE SEQUENCE</scope>
    <source>
        <strain evidence="1">MM415A01197</strain>
    </source>
</reference>
<name>A0A6M3K7T3_9ZZZZ</name>
<dbReference type="AlphaFoldDB" id="A0A6M3K7T3"/>
<protein>
    <submittedName>
        <fullName evidence="1">Uncharacterized protein</fullName>
    </submittedName>
</protein>
<gene>
    <name evidence="1" type="ORF">MM415A01197_0020</name>
</gene>
<sequence length="56" mass="6594">MNPYYQKFLDYIRNTGGHPSMEQFDVDWEPIGPRVRKDLLRLGLAREVDSKLEVAE</sequence>
<accession>A0A6M3K7T3</accession>
<evidence type="ECO:0000313" key="1">
    <source>
        <dbReference type="EMBL" id="QJA77860.1"/>
    </source>
</evidence>
<proteinExistence type="predicted"/>
<organism evidence="1">
    <name type="scientific">viral metagenome</name>
    <dbReference type="NCBI Taxonomy" id="1070528"/>
    <lineage>
        <taxon>unclassified sequences</taxon>
        <taxon>metagenomes</taxon>
        <taxon>organismal metagenomes</taxon>
    </lineage>
</organism>